<dbReference type="EMBL" id="FMHZ01000002">
    <property type="protein sequence ID" value="SCL71508.1"/>
    <property type="molecule type" value="Genomic_DNA"/>
</dbReference>
<sequence>MVSVACHGGFAPDDGRAADAGAPAEVPEIDARHMSWQTGTGPDGGAAQRNPPPARASDTDPWWWGGPRDADADAGPAATDAGPGGPGLMP</sequence>
<gene>
    <name evidence="2" type="ORF">GA0070606_5740</name>
</gene>
<evidence type="ECO:0000313" key="2">
    <source>
        <dbReference type="EMBL" id="SCL71508.1"/>
    </source>
</evidence>
<organism evidence="2 3">
    <name type="scientific">Micromonospora citrea</name>
    <dbReference type="NCBI Taxonomy" id="47855"/>
    <lineage>
        <taxon>Bacteria</taxon>
        <taxon>Bacillati</taxon>
        <taxon>Actinomycetota</taxon>
        <taxon>Actinomycetes</taxon>
        <taxon>Micromonosporales</taxon>
        <taxon>Micromonosporaceae</taxon>
        <taxon>Micromonospora</taxon>
    </lineage>
</organism>
<dbReference type="RefSeq" id="WP_091106287.1">
    <property type="nucleotide sequence ID" value="NZ_FMHZ01000002.1"/>
</dbReference>
<dbReference type="Proteomes" id="UP000199001">
    <property type="component" value="Unassembled WGS sequence"/>
</dbReference>
<keyword evidence="3" id="KW-1185">Reference proteome</keyword>
<protein>
    <submittedName>
        <fullName evidence="2">Uncharacterized protein</fullName>
    </submittedName>
</protein>
<evidence type="ECO:0000313" key="3">
    <source>
        <dbReference type="Proteomes" id="UP000199001"/>
    </source>
</evidence>
<reference evidence="3" key="1">
    <citation type="submission" date="2016-06" db="EMBL/GenBank/DDBJ databases">
        <authorList>
            <person name="Varghese N."/>
            <person name="Submissions Spin"/>
        </authorList>
    </citation>
    <scope>NUCLEOTIDE SEQUENCE [LARGE SCALE GENOMIC DNA]</scope>
    <source>
        <strain evidence="3">DSM 43903</strain>
    </source>
</reference>
<evidence type="ECO:0000256" key="1">
    <source>
        <dbReference type="SAM" id="MobiDB-lite"/>
    </source>
</evidence>
<feature type="compositionally biased region" description="Low complexity" evidence="1">
    <location>
        <begin position="8"/>
        <end position="24"/>
    </location>
</feature>
<dbReference type="STRING" id="47855.GA0070606_5740"/>
<accession>A0A1C6VYX1</accession>
<name>A0A1C6VYX1_9ACTN</name>
<dbReference type="AlphaFoldDB" id="A0A1C6VYX1"/>
<feature type="region of interest" description="Disordered" evidence="1">
    <location>
        <begin position="1"/>
        <end position="90"/>
    </location>
</feature>
<proteinExistence type="predicted"/>